<evidence type="ECO:0000313" key="5">
    <source>
        <dbReference type="EMBL" id="KAK6305744.1"/>
    </source>
</evidence>
<protein>
    <recommendedName>
        <fullName evidence="7">SET domain-containing protein</fullName>
    </recommendedName>
</protein>
<dbReference type="InterPro" id="IPR052097">
    <property type="entry name" value="SET-MYND_domain_protein"/>
</dbReference>
<keyword evidence="2" id="KW-0808">Transferase</keyword>
<sequence length="322" mass="35476">MQCDKDPKGASTSKEKGNASFKARDYTAAALDYLQHGYPSHLQHKLQDRHIQCLNHLSNHGEGLNTPKQGEGDHAEGVCSSTRGTKSPNSQQQQKGSAPVSSLPWSVCLSPGGIEDEDSDCKPIREKIGLELAFLGLITEKISPKEKDYGSSNTTRALDNIVHPSACYHGDSYLSVYHLLRHLSGHAPSLCYLCSITIATLYLCLRQARPPPASWERGRACVSRKYNNQSQGQEEDEKEKWRLELSLLGSVVLRHMLKLQCNAQAVSLLRDTGDFPVVQSSQEACIATAIFPTLRVLNHSCSPQTSVTLRTAHLDSPQPDLY</sequence>
<dbReference type="Gene3D" id="2.170.270.10">
    <property type="entry name" value="SET domain"/>
    <property type="match status" value="1"/>
</dbReference>
<accession>A0AAN8LB78</accession>
<dbReference type="GO" id="GO:0032259">
    <property type="term" value="P:methylation"/>
    <property type="evidence" value="ECO:0007669"/>
    <property type="project" value="UniProtKB-KW"/>
</dbReference>
<dbReference type="GO" id="GO:0005737">
    <property type="term" value="C:cytoplasm"/>
    <property type="evidence" value="ECO:0007669"/>
    <property type="project" value="TreeGrafter"/>
</dbReference>
<dbReference type="AlphaFoldDB" id="A0AAN8LB78"/>
<keyword evidence="6" id="KW-1185">Reference proteome</keyword>
<evidence type="ECO:0000256" key="3">
    <source>
        <dbReference type="ARBA" id="ARBA00022691"/>
    </source>
</evidence>
<reference evidence="5 6" key="1">
    <citation type="submission" date="2021-04" db="EMBL/GenBank/DDBJ databases">
        <authorList>
            <person name="De Guttry C."/>
            <person name="Zahm M."/>
            <person name="Klopp C."/>
            <person name="Cabau C."/>
            <person name="Louis A."/>
            <person name="Berthelot C."/>
            <person name="Parey E."/>
            <person name="Roest Crollius H."/>
            <person name="Montfort J."/>
            <person name="Robinson-Rechavi M."/>
            <person name="Bucao C."/>
            <person name="Bouchez O."/>
            <person name="Gislard M."/>
            <person name="Lluch J."/>
            <person name="Milhes M."/>
            <person name="Lampietro C."/>
            <person name="Lopez Roques C."/>
            <person name="Donnadieu C."/>
            <person name="Braasch I."/>
            <person name="Desvignes T."/>
            <person name="Postlethwait J."/>
            <person name="Bobe J."/>
            <person name="Wedekind C."/>
            <person name="Guiguen Y."/>
        </authorList>
    </citation>
    <scope>NUCLEOTIDE SEQUENCE [LARGE SCALE GENOMIC DNA]</scope>
    <source>
        <strain evidence="5">Cs_M1</strain>
        <tissue evidence="5">Blood</tissue>
    </source>
</reference>
<proteinExistence type="predicted"/>
<keyword evidence="1" id="KW-0489">Methyltransferase</keyword>
<gene>
    <name evidence="5" type="ORF">J4Q44_G00245240</name>
</gene>
<dbReference type="GO" id="GO:0007507">
    <property type="term" value="P:heart development"/>
    <property type="evidence" value="ECO:0007669"/>
    <property type="project" value="TreeGrafter"/>
</dbReference>
<comment type="caution">
    <text evidence="5">The sequence shown here is derived from an EMBL/GenBank/DDBJ whole genome shotgun (WGS) entry which is preliminary data.</text>
</comment>
<feature type="compositionally biased region" description="Polar residues" evidence="4">
    <location>
        <begin position="79"/>
        <end position="104"/>
    </location>
</feature>
<dbReference type="EMBL" id="JAGTTL010000022">
    <property type="protein sequence ID" value="KAK6305744.1"/>
    <property type="molecule type" value="Genomic_DNA"/>
</dbReference>
<dbReference type="InterPro" id="IPR046341">
    <property type="entry name" value="SET_dom_sf"/>
</dbReference>
<dbReference type="GO" id="GO:0042826">
    <property type="term" value="F:histone deacetylase binding"/>
    <property type="evidence" value="ECO:0007669"/>
    <property type="project" value="TreeGrafter"/>
</dbReference>
<dbReference type="PANTHER" id="PTHR46165:SF2">
    <property type="entry name" value="SET AND MYND DOMAIN-CONTAINING PROTEIN 4"/>
    <property type="match status" value="1"/>
</dbReference>
<evidence type="ECO:0000256" key="4">
    <source>
        <dbReference type="SAM" id="MobiDB-lite"/>
    </source>
</evidence>
<evidence type="ECO:0000256" key="2">
    <source>
        <dbReference type="ARBA" id="ARBA00022679"/>
    </source>
</evidence>
<feature type="region of interest" description="Disordered" evidence="4">
    <location>
        <begin position="62"/>
        <end position="104"/>
    </location>
</feature>
<organism evidence="5 6">
    <name type="scientific">Coregonus suidteri</name>
    <dbReference type="NCBI Taxonomy" id="861788"/>
    <lineage>
        <taxon>Eukaryota</taxon>
        <taxon>Metazoa</taxon>
        <taxon>Chordata</taxon>
        <taxon>Craniata</taxon>
        <taxon>Vertebrata</taxon>
        <taxon>Euteleostomi</taxon>
        <taxon>Actinopterygii</taxon>
        <taxon>Neopterygii</taxon>
        <taxon>Teleostei</taxon>
        <taxon>Protacanthopterygii</taxon>
        <taxon>Salmoniformes</taxon>
        <taxon>Salmonidae</taxon>
        <taxon>Coregoninae</taxon>
        <taxon>Coregonus</taxon>
    </lineage>
</organism>
<evidence type="ECO:0000256" key="1">
    <source>
        <dbReference type="ARBA" id="ARBA00022603"/>
    </source>
</evidence>
<name>A0AAN8LB78_9TELE</name>
<feature type="region of interest" description="Disordered" evidence="4">
    <location>
        <begin position="1"/>
        <end position="21"/>
    </location>
</feature>
<evidence type="ECO:0000313" key="6">
    <source>
        <dbReference type="Proteomes" id="UP001356427"/>
    </source>
</evidence>
<evidence type="ECO:0008006" key="7">
    <source>
        <dbReference type="Google" id="ProtNLM"/>
    </source>
</evidence>
<dbReference type="GO" id="GO:0005634">
    <property type="term" value="C:nucleus"/>
    <property type="evidence" value="ECO:0007669"/>
    <property type="project" value="TreeGrafter"/>
</dbReference>
<dbReference type="Proteomes" id="UP001356427">
    <property type="component" value="Unassembled WGS sequence"/>
</dbReference>
<keyword evidence="3" id="KW-0949">S-adenosyl-L-methionine</keyword>
<dbReference type="PANTHER" id="PTHR46165">
    <property type="entry name" value="SET AND MYND DOMAIN-CONTAINING PROTEIN 4"/>
    <property type="match status" value="1"/>
</dbReference>
<dbReference type="GO" id="GO:0008168">
    <property type="term" value="F:methyltransferase activity"/>
    <property type="evidence" value="ECO:0007669"/>
    <property type="project" value="UniProtKB-KW"/>
</dbReference>